<accession>A0A0F9CP54</accession>
<sequence>TRNRKTWTATDREKLRRMYRSGRLSVNQIAIRLNRTYYATTKQAERMGIPTKKEFGLNPRSRKAKK</sequence>
<comment type="caution">
    <text evidence="1">The sequence shown here is derived from an EMBL/GenBank/DDBJ whole genome shotgun (WGS) entry which is preliminary data.</text>
</comment>
<proteinExistence type="predicted"/>
<feature type="non-terminal residue" evidence="1">
    <location>
        <position position="1"/>
    </location>
</feature>
<dbReference type="AlphaFoldDB" id="A0A0F9CP54"/>
<evidence type="ECO:0000313" key="1">
    <source>
        <dbReference type="EMBL" id="KKL51158.1"/>
    </source>
</evidence>
<organism evidence="1">
    <name type="scientific">marine sediment metagenome</name>
    <dbReference type="NCBI Taxonomy" id="412755"/>
    <lineage>
        <taxon>unclassified sequences</taxon>
        <taxon>metagenomes</taxon>
        <taxon>ecological metagenomes</taxon>
    </lineage>
</organism>
<name>A0A0F9CP54_9ZZZZ</name>
<dbReference type="EMBL" id="LAZR01032342">
    <property type="protein sequence ID" value="KKL51158.1"/>
    <property type="molecule type" value="Genomic_DNA"/>
</dbReference>
<protein>
    <submittedName>
        <fullName evidence="1">Uncharacterized protein</fullName>
    </submittedName>
</protein>
<gene>
    <name evidence="1" type="ORF">LCGC14_2298250</name>
</gene>
<reference evidence="1" key="1">
    <citation type="journal article" date="2015" name="Nature">
        <title>Complex archaea that bridge the gap between prokaryotes and eukaryotes.</title>
        <authorList>
            <person name="Spang A."/>
            <person name="Saw J.H."/>
            <person name="Jorgensen S.L."/>
            <person name="Zaremba-Niedzwiedzka K."/>
            <person name="Martijn J."/>
            <person name="Lind A.E."/>
            <person name="van Eijk R."/>
            <person name="Schleper C."/>
            <person name="Guy L."/>
            <person name="Ettema T.J."/>
        </authorList>
    </citation>
    <scope>NUCLEOTIDE SEQUENCE</scope>
</reference>